<evidence type="ECO:0000313" key="2">
    <source>
        <dbReference type="Proteomes" id="UP000177811"/>
    </source>
</evidence>
<sequence length="115" mass="12838">MARGQKHSLLNSLTKLVEYDNMFTYWVHRITYPPAESEGVAMNELNGAVLAFAKEHGRIPGENLSDLRDALIAEKLLAWGDADERLCDALGELLKEGLLALHIRKGEFLHLLPVS</sequence>
<protein>
    <submittedName>
        <fullName evidence="1">Uncharacterized protein</fullName>
    </submittedName>
</protein>
<comment type="caution">
    <text evidence="1">The sequence shown here is derived from an EMBL/GenBank/DDBJ whole genome shotgun (WGS) entry which is preliminary data.</text>
</comment>
<dbReference type="AlphaFoldDB" id="A0A1G2KVM8"/>
<evidence type="ECO:0000313" key="1">
    <source>
        <dbReference type="EMBL" id="OHA03476.1"/>
    </source>
</evidence>
<accession>A0A1G2KVM8</accession>
<dbReference type="EMBL" id="MHQL01000014">
    <property type="protein sequence ID" value="OHA03476.1"/>
    <property type="molecule type" value="Genomic_DNA"/>
</dbReference>
<gene>
    <name evidence="1" type="ORF">A3C16_00020</name>
</gene>
<organism evidence="1 2">
    <name type="scientific">Candidatus Sungbacteria bacterium RIFCSPHIGHO2_02_FULL_51_29</name>
    <dbReference type="NCBI Taxonomy" id="1802273"/>
    <lineage>
        <taxon>Bacteria</taxon>
        <taxon>Candidatus Sungiibacteriota</taxon>
    </lineage>
</organism>
<proteinExistence type="predicted"/>
<dbReference type="Proteomes" id="UP000177811">
    <property type="component" value="Unassembled WGS sequence"/>
</dbReference>
<reference evidence="1 2" key="1">
    <citation type="journal article" date="2016" name="Nat. Commun.">
        <title>Thousands of microbial genomes shed light on interconnected biogeochemical processes in an aquifer system.</title>
        <authorList>
            <person name="Anantharaman K."/>
            <person name="Brown C.T."/>
            <person name="Hug L.A."/>
            <person name="Sharon I."/>
            <person name="Castelle C.J."/>
            <person name="Probst A.J."/>
            <person name="Thomas B.C."/>
            <person name="Singh A."/>
            <person name="Wilkins M.J."/>
            <person name="Karaoz U."/>
            <person name="Brodie E.L."/>
            <person name="Williams K.H."/>
            <person name="Hubbard S.S."/>
            <person name="Banfield J.F."/>
        </authorList>
    </citation>
    <scope>NUCLEOTIDE SEQUENCE [LARGE SCALE GENOMIC DNA]</scope>
</reference>
<name>A0A1G2KVM8_9BACT</name>